<dbReference type="PANTHER" id="PTHR11638:SF18">
    <property type="entry name" value="HEAT SHOCK PROTEIN 104"/>
    <property type="match status" value="1"/>
</dbReference>
<dbReference type="CDD" id="cd00009">
    <property type="entry name" value="AAA"/>
    <property type="match status" value="1"/>
</dbReference>
<dbReference type="Pfam" id="PF02861">
    <property type="entry name" value="Clp_N"/>
    <property type="match status" value="1"/>
</dbReference>
<dbReference type="CDD" id="cd19499">
    <property type="entry name" value="RecA-like_ClpB_Hsp104-like"/>
    <property type="match status" value="1"/>
</dbReference>
<evidence type="ECO:0000256" key="4">
    <source>
        <dbReference type="ARBA" id="ARBA00022490"/>
    </source>
</evidence>
<dbReference type="SUPFAM" id="SSF52540">
    <property type="entry name" value="P-loop containing nucleoside triphosphate hydrolases"/>
    <property type="match status" value="2"/>
</dbReference>
<dbReference type="InterPro" id="IPR018368">
    <property type="entry name" value="ClpA/B_CS1"/>
</dbReference>
<dbReference type="GO" id="GO:0034605">
    <property type="term" value="P:cellular response to heat"/>
    <property type="evidence" value="ECO:0007669"/>
    <property type="project" value="TreeGrafter"/>
</dbReference>
<dbReference type="Pfam" id="PF00004">
    <property type="entry name" value="AAA"/>
    <property type="match status" value="1"/>
</dbReference>
<dbReference type="SMART" id="SM01086">
    <property type="entry name" value="ClpB_D2-small"/>
    <property type="match status" value="1"/>
</dbReference>
<evidence type="ECO:0000313" key="17">
    <source>
        <dbReference type="Proteomes" id="UP000175669"/>
    </source>
</evidence>
<dbReference type="Gene3D" id="1.10.1780.10">
    <property type="entry name" value="Clp, N-terminal domain"/>
    <property type="match status" value="1"/>
</dbReference>
<dbReference type="AlphaFoldDB" id="A0A1E8CF39"/>
<dbReference type="FunFam" id="3.40.50.300:FF:000025">
    <property type="entry name" value="ATP-dependent Clp protease subunit"/>
    <property type="match status" value="1"/>
</dbReference>
<dbReference type="FunFam" id="1.10.8.60:FF:000017">
    <property type="entry name" value="ATP-dependent chaperone ClpB"/>
    <property type="match status" value="1"/>
</dbReference>
<evidence type="ECO:0000256" key="3">
    <source>
        <dbReference type="ARBA" id="ARBA00017574"/>
    </source>
</evidence>
<comment type="similarity">
    <text evidence="2 13">Belongs to the ClpA/ClpB family.</text>
</comment>
<dbReference type="EMBL" id="MASR01000003">
    <property type="protein sequence ID" value="OFE11023.1"/>
    <property type="molecule type" value="Genomic_DNA"/>
</dbReference>
<dbReference type="FunFam" id="3.40.50.300:FF:000010">
    <property type="entry name" value="Chaperone clpB 1, putative"/>
    <property type="match status" value="1"/>
</dbReference>
<dbReference type="InterPro" id="IPR027417">
    <property type="entry name" value="P-loop_NTPase"/>
</dbReference>
<evidence type="ECO:0000256" key="8">
    <source>
        <dbReference type="ARBA" id="ARBA00023016"/>
    </source>
</evidence>
<keyword evidence="7 13" id="KW-0067">ATP-binding</keyword>
<dbReference type="OrthoDB" id="9803641at2"/>
<dbReference type="GO" id="GO:0016887">
    <property type="term" value="F:ATP hydrolysis activity"/>
    <property type="evidence" value="ECO:0007669"/>
    <property type="project" value="InterPro"/>
</dbReference>
<dbReference type="GO" id="GO:0005829">
    <property type="term" value="C:cytosol"/>
    <property type="evidence" value="ECO:0007669"/>
    <property type="project" value="UniProtKB-ARBA"/>
</dbReference>
<comment type="caution">
    <text evidence="16">The sequence shown here is derived from an EMBL/GenBank/DDBJ whole genome shotgun (WGS) entry which is preliminary data.</text>
</comment>
<dbReference type="PRINTS" id="PR00300">
    <property type="entry name" value="CLPPROTEASEA"/>
</dbReference>
<dbReference type="InterPro" id="IPR017730">
    <property type="entry name" value="Chaperonin_ClpB"/>
</dbReference>
<evidence type="ECO:0000256" key="9">
    <source>
        <dbReference type="ARBA" id="ARBA00023054"/>
    </source>
</evidence>
<keyword evidence="8 14" id="KW-0346">Stress response</keyword>
<dbReference type="GO" id="GO:0042026">
    <property type="term" value="P:protein refolding"/>
    <property type="evidence" value="ECO:0007669"/>
    <property type="project" value="UniProtKB-UniRule"/>
</dbReference>
<sequence>MRMEQLTSKLQAALADAQSLALGNDHNFIEPVHLMISLLEQRGGSVRPLLSQTGFDLTQLRKGLNDILQRLPTVEGNGADVAMSNELGRLLNQADKSSQKNGDKFISSEAVMLAALADKGELGRLLNSFGISEKALQTAISNLRGGDKVTDADAEESWQALSKYCIDLTERAGKGGLDPVIGRDSEIRRTIQVLQRRTKNNPVLIGEPGVGKTAIIEGLAQRIVNGEVPEGLKDKKILALDMGALIAGAKFRGEFEERLKGVLKELSKHEGSVILFIDEIHTMVGAGKAEGSMDAGNMLKPALARGELHCVGATTLDEYRKYIEKDAALERRFQKVLVDEPSEEDTIAILRGLKERYEVHHGVQIADAAIIAAARLSQRYIPDRQLPDKAIDLIDEAASMIRMEIDSKPEEMDKLERRLIQLKIEREALKKEEDDASRKRLEKLAEDIQRVEREFADLDEIWKAEKASVQGTQSVKSNLEKARADLESARRAGDLARMSELQYGVIPNLEKTLDMSTQAEMMDMQLLRSRVTEEEIADVVARWTGIPVAKMLQSDKQKLLQMEEALHGRVIGQHEAISAVANAVRRSRSGLSDPNRPNGSFLFLGPTGVGKTELCKALAEFLFDTEEAMVRIDMSEFMEQHSVARLIGAPPGYVGYEEGGYLTEAVRRRPYSVLLLDEVEKAHPDVFNILLQVLDDGRLTDGHGRTVDFRNTVIVMTSNLGSDRVQEMLGDDPTDEAAYDRVKHDVMSVVTRHFRPEFINRIDETVVFHPLAASQIRGIADIQIASLNKRLHDNDLAIEVSDAVLDKVAELGYDPVYGARPLRRAVQNWIENPLAQRVIQGEYAPGDCILVDVTDEGFIFDKRPQDGPHA</sequence>
<evidence type="ECO:0000256" key="14">
    <source>
        <dbReference type="RuleBase" id="RU362034"/>
    </source>
</evidence>
<dbReference type="PROSITE" id="PS51903">
    <property type="entry name" value="CLP_R"/>
    <property type="match status" value="1"/>
</dbReference>
<dbReference type="Gene3D" id="1.10.8.60">
    <property type="match status" value="1"/>
</dbReference>
<dbReference type="FunFam" id="1.10.1780.10:FF:000003">
    <property type="entry name" value="ATP-dependent chaperone ClpB"/>
    <property type="match status" value="1"/>
</dbReference>
<organism evidence="16 17">
    <name type="scientific">Pseudohongiella acticola</name>
    <dbReference type="NCBI Taxonomy" id="1524254"/>
    <lineage>
        <taxon>Bacteria</taxon>
        <taxon>Pseudomonadati</taxon>
        <taxon>Pseudomonadota</taxon>
        <taxon>Gammaproteobacteria</taxon>
        <taxon>Pseudomonadales</taxon>
        <taxon>Pseudohongiellaceae</taxon>
        <taxon>Pseudohongiella</taxon>
    </lineage>
</organism>
<comment type="subcellular location">
    <subcellularLocation>
        <location evidence="1 14">Cytoplasm</location>
    </subcellularLocation>
</comment>
<dbReference type="InterPro" id="IPR004176">
    <property type="entry name" value="Clp_R_N"/>
</dbReference>
<dbReference type="InterPro" id="IPR001270">
    <property type="entry name" value="ClpA/B"/>
</dbReference>
<dbReference type="PROSITE" id="PS00871">
    <property type="entry name" value="CLPAB_2"/>
    <property type="match status" value="1"/>
</dbReference>
<dbReference type="InterPro" id="IPR028299">
    <property type="entry name" value="ClpA/B_CS2"/>
</dbReference>
<dbReference type="Pfam" id="PF10431">
    <property type="entry name" value="ClpB_D2-small"/>
    <property type="match status" value="1"/>
</dbReference>
<keyword evidence="9 14" id="KW-0175">Coiled coil</keyword>
<dbReference type="PANTHER" id="PTHR11638">
    <property type="entry name" value="ATP-DEPENDENT CLP PROTEASE"/>
    <property type="match status" value="1"/>
</dbReference>
<dbReference type="NCBIfam" id="NF008118">
    <property type="entry name" value="PRK10865.1"/>
    <property type="match status" value="1"/>
</dbReference>
<dbReference type="GO" id="GO:0042802">
    <property type="term" value="F:identical protein binding"/>
    <property type="evidence" value="ECO:0007669"/>
    <property type="project" value="UniProtKB-ARBA"/>
</dbReference>
<dbReference type="SMART" id="SM00382">
    <property type="entry name" value="AAA"/>
    <property type="match status" value="2"/>
</dbReference>
<evidence type="ECO:0000256" key="10">
    <source>
        <dbReference type="ARBA" id="ARBA00023186"/>
    </source>
</evidence>
<dbReference type="Pfam" id="PF07724">
    <property type="entry name" value="AAA_2"/>
    <property type="match status" value="1"/>
</dbReference>
<evidence type="ECO:0000256" key="6">
    <source>
        <dbReference type="ARBA" id="ARBA00022741"/>
    </source>
</evidence>
<keyword evidence="5 12" id="KW-0677">Repeat</keyword>
<dbReference type="Gene3D" id="3.40.50.300">
    <property type="entry name" value="P-loop containing nucleotide triphosphate hydrolases"/>
    <property type="match status" value="3"/>
</dbReference>
<dbReference type="Pfam" id="PF17871">
    <property type="entry name" value="AAA_lid_9"/>
    <property type="match status" value="1"/>
</dbReference>
<evidence type="ECO:0000256" key="2">
    <source>
        <dbReference type="ARBA" id="ARBA00008675"/>
    </source>
</evidence>
<protein>
    <recommendedName>
        <fullName evidence="3 14">Chaperone protein ClpB</fullName>
    </recommendedName>
</protein>
<name>A0A1E8CF39_9GAMM</name>
<evidence type="ECO:0000256" key="11">
    <source>
        <dbReference type="ARBA" id="ARBA00026057"/>
    </source>
</evidence>
<dbReference type="SUPFAM" id="SSF81923">
    <property type="entry name" value="Double Clp-N motif"/>
    <property type="match status" value="1"/>
</dbReference>
<evidence type="ECO:0000256" key="1">
    <source>
        <dbReference type="ARBA" id="ARBA00004496"/>
    </source>
</evidence>
<gene>
    <name evidence="14" type="primary">clpB</name>
    <name evidence="16" type="ORF">PHACT_14215</name>
</gene>
<dbReference type="RefSeq" id="WP_070118958.1">
    <property type="nucleotide sequence ID" value="NZ_MASR01000003.1"/>
</dbReference>
<dbReference type="PROSITE" id="PS00870">
    <property type="entry name" value="CLPAB_1"/>
    <property type="match status" value="1"/>
</dbReference>
<evidence type="ECO:0000313" key="16">
    <source>
        <dbReference type="EMBL" id="OFE11023.1"/>
    </source>
</evidence>
<dbReference type="STRING" id="1524254.PHACT_14215"/>
<dbReference type="FunFam" id="3.40.50.300:FF:000120">
    <property type="entry name" value="ATP-dependent chaperone ClpB"/>
    <property type="match status" value="1"/>
</dbReference>
<dbReference type="InterPro" id="IPR050130">
    <property type="entry name" value="ClpA_ClpB"/>
</dbReference>
<dbReference type="InterPro" id="IPR003959">
    <property type="entry name" value="ATPase_AAA_core"/>
</dbReference>
<comment type="function">
    <text evidence="14">Part of a stress-induced multi-chaperone system, it is involved in the recovery of the cell from heat-induced damage, in cooperation with DnaK, DnaJ and GrpE.</text>
</comment>
<keyword evidence="10 13" id="KW-0143">Chaperone</keyword>
<dbReference type="InterPro" id="IPR041546">
    <property type="entry name" value="ClpA/ClpB_AAA_lid"/>
</dbReference>
<dbReference type="Proteomes" id="UP000175669">
    <property type="component" value="Unassembled WGS sequence"/>
</dbReference>
<proteinExistence type="inferred from homology"/>
<evidence type="ECO:0000256" key="5">
    <source>
        <dbReference type="ARBA" id="ARBA00022737"/>
    </source>
</evidence>
<evidence type="ECO:0000256" key="12">
    <source>
        <dbReference type="PROSITE-ProRule" id="PRU01251"/>
    </source>
</evidence>
<reference evidence="17" key="1">
    <citation type="submission" date="2016-07" db="EMBL/GenBank/DDBJ databases">
        <authorList>
            <person name="Florea S."/>
            <person name="Webb J.S."/>
            <person name="Jaromczyk J."/>
            <person name="Schardl C.L."/>
        </authorList>
    </citation>
    <scope>NUCLEOTIDE SEQUENCE [LARGE SCALE GENOMIC DNA]</scope>
    <source>
        <strain evidence="17">KCTC 42131</strain>
    </source>
</reference>
<dbReference type="InterPro" id="IPR036628">
    <property type="entry name" value="Clp_N_dom_sf"/>
</dbReference>
<keyword evidence="4 14" id="KW-0963">Cytoplasm</keyword>
<dbReference type="InterPro" id="IPR003593">
    <property type="entry name" value="AAA+_ATPase"/>
</dbReference>
<evidence type="ECO:0000256" key="7">
    <source>
        <dbReference type="ARBA" id="ARBA00022840"/>
    </source>
</evidence>
<feature type="domain" description="Clp R" evidence="15">
    <location>
        <begin position="3"/>
        <end position="146"/>
    </location>
</feature>
<accession>A0A1E8CF39</accession>
<feature type="coiled-coil region" evidence="14">
    <location>
        <begin position="405"/>
        <end position="492"/>
    </location>
</feature>
<keyword evidence="17" id="KW-1185">Reference proteome</keyword>
<dbReference type="InterPro" id="IPR019489">
    <property type="entry name" value="Clp_ATPase_C"/>
</dbReference>
<dbReference type="NCBIfam" id="TIGR03346">
    <property type="entry name" value="chaperone_ClpB"/>
    <property type="match status" value="1"/>
</dbReference>
<comment type="subunit">
    <text evidence="11">Homohexamer. The oligomerization is ATP-dependent.</text>
</comment>
<comment type="subunit">
    <text evidence="14">Homohexamer; The oligomerization is ATP-dependent.</text>
</comment>
<evidence type="ECO:0000259" key="15">
    <source>
        <dbReference type="PROSITE" id="PS51903"/>
    </source>
</evidence>
<dbReference type="GO" id="GO:0005524">
    <property type="term" value="F:ATP binding"/>
    <property type="evidence" value="ECO:0007669"/>
    <property type="project" value="UniProtKB-UniRule"/>
</dbReference>
<evidence type="ECO:0000256" key="13">
    <source>
        <dbReference type="RuleBase" id="RU004432"/>
    </source>
</evidence>
<keyword evidence="6 13" id="KW-0547">Nucleotide-binding</keyword>